<dbReference type="InterPro" id="IPR036390">
    <property type="entry name" value="WH_DNA-bd_sf"/>
</dbReference>
<dbReference type="InterPro" id="IPR036388">
    <property type="entry name" value="WH-like_DNA-bd_sf"/>
</dbReference>
<dbReference type="Gene3D" id="1.10.10.10">
    <property type="entry name" value="Winged helix-like DNA-binding domain superfamily/Winged helix DNA-binding domain"/>
    <property type="match status" value="2"/>
</dbReference>
<organism evidence="2">
    <name type="scientific">Myoviridae sp. ctZ2t4</name>
    <dbReference type="NCBI Taxonomy" id="2827693"/>
    <lineage>
        <taxon>Viruses</taxon>
        <taxon>Duplodnaviria</taxon>
        <taxon>Heunggongvirae</taxon>
        <taxon>Uroviricota</taxon>
        <taxon>Caudoviricetes</taxon>
    </lineage>
</organism>
<feature type="domain" description="Initiator Rep protein WH1" evidence="1">
    <location>
        <begin position="10"/>
        <end position="153"/>
    </location>
</feature>
<protein>
    <submittedName>
        <fullName evidence="2">DNA REPLICATION protein</fullName>
    </submittedName>
</protein>
<dbReference type="SUPFAM" id="SSF46785">
    <property type="entry name" value="Winged helix' DNA-binding domain"/>
    <property type="match status" value="2"/>
</dbReference>
<reference evidence="2" key="1">
    <citation type="journal article" date="2021" name="Proc. Natl. Acad. Sci. U.S.A.">
        <title>A Catalog of Tens of Thousands of Viruses from Human Metagenomes Reveals Hidden Associations with Chronic Diseases.</title>
        <authorList>
            <person name="Tisza M.J."/>
            <person name="Buck C.B."/>
        </authorList>
    </citation>
    <scope>NUCLEOTIDE SEQUENCE</scope>
    <source>
        <strain evidence="2">CtZ2t4</strain>
    </source>
</reference>
<evidence type="ECO:0000259" key="1">
    <source>
        <dbReference type="Pfam" id="PF01051"/>
    </source>
</evidence>
<dbReference type="Pfam" id="PF21205">
    <property type="entry name" value="Rep3_C"/>
    <property type="match status" value="1"/>
</dbReference>
<evidence type="ECO:0000313" key="2">
    <source>
        <dbReference type="EMBL" id="DAF53764.1"/>
    </source>
</evidence>
<dbReference type="GO" id="GO:0006270">
    <property type="term" value="P:DNA replication initiation"/>
    <property type="evidence" value="ECO:0007669"/>
    <property type="project" value="InterPro"/>
</dbReference>
<dbReference type="EMBL" id="BK032664">
    <property type="protein sequence ID" value="DAF53764.1"/>
    <property type="molecule type" value="Genomic_DNA"/>
</dbReference>
<name>A0A8S5SRV1_9CAUD</name>
<proteinExistence type="predicted"/>
<accession>A0A8S5SRV1</accession>
<dbReference type="Pfam" id="PF01051">
    <property type="entry name" value="Rep3_N"/>
    <property type="match status" value="1"/>
</dbReference>
<dbReference type="GO" id="GO:0003887">
    <property type="term" value="F:DNA-directed DNA polymerase activity"/>
    <property type="evidence" value="ECO:0007669"/>
    <property type="project" value="InterPro"/>
</dbReference>
<dbReference type="InterPro" id="IPR000525">
    <property type="entry name" value="Initiator_Rep_WH1"/>
</dbReference>
<sequence>MSQEKYNLIHHKDFHNLQLQNYSVKERAVFLTLCLKVMEQEDDVVVFDIAELAKISNYSPRKKGDNIILFLKELNDKLKTLEVMQIKENGGFKSIILFPTFEVNPDVGKVKIRVNPDYKYLLNHLQAPYTIQALIEYSELKSGYSQLMYSLLKCWNKAKKLKISLEDFRKELGVPEGYSISVIDKRVLAPIMKELPKIFNDLKVEKIKNGRSVSGFLFTWSDKKVVDEQLEVEEIEVSEELMEAIEKAEKNRFIKPFLSDENIIKLLEKFSEDKLIKGLKSAYNLVNKEINSLNYLIKIIEDDIQKPRKKLVLRRVKEAEKVKPTLEEIYEEWLGKFNGNNRSDILGGFVEDISEYGYESNEKALKYYDELTKLKEGE</sequence>